<protein>
    <submittedName>
        <fullName evidence="8">Phosphate transporter</fullName>
    </submittedName>
</protein>
<feature type="non-terminal residue" evidence="8">
    <location>
        <position position="91"/>
    </location>
</feature>
<keyword evidence="9" id="KW-1185">Reference proteome</keyword>
<comment type="caution">
    <text evidence="8">The sequence shown here is derived from an EMBL/GenBank/DDBJ whole genome shotgun (WGS) entry which is preliminary data.</text>
</comment>
<evidence type="ECO:0000256" key="7">
    <source>
        <dbReference type="SAM" id="Phobius"/>
    </source>
</evidence>
<comment type="subcellular location">
    <subcellularLocation>
        <location evidence="1">Membrane</location>
        <topology evidence="1">Multi-pass membrane protein</topology>
    </subcellularLocation>
</comment>
<keyword evidence="2" id="KW-0813">Transport</keyword>
<keyword evidence="3" id="KW-0592">Phosphate transport</keyword>
<evidence type="ECO:0000256" key="1">
    <source>
        <dbReference type="ARBA" id="ARBA00004141"/>
    </source>
</evidence>
<dbReference type="InterPro" id="IPR001204">
    <property type="entry name" value="Phos_transporter"/>
</dbReference>
<evidence type="ECO:0000256" key="5">
    <source>
        <dbReference type="ARBA" id="ARBA00022989"/>
    </source>
</evidence>
<dbReference type="Pfam" id="PF01384">
    <property type="entry name" value="PHO4"/>
    <property type="match status" value="1"/>
</dbReference>
<dbReference type="Proteomes" id="UP000485058">
    <property type="component" value="Unassembled WGS sequence"/>
</dbReference>
<gene>
    <name evidence="8" type="ORF">HaLaN_09748</name>
</gene>
<proteinExistence type="predicted"/>
<dbReference type="GO" id="GO:0005315">
    <property type="term" value="F:phosphate transmembrane transporter activity"/>
    <property type="evidence" value="ECO:0007669"/>
    <property type="project" value="InterPro"/>
</dbReference>
<evidence type="ECO:0000256" key="3">
    <source>
        <dbReference type="ARBA" id="ARBA00022592"/>
    </source>
</evidence>
<evidence type="ECO:0000256" key="4">
    <source>
        <dbReference type="ARBA" id="ARBA00022692"/>
    </source>
</evidence>
<sequence>YPTTRSMGVKLCKLTPTRGMCAEISTAFVIMVAGQYKLPTSSSHCITGAIMGVGLVEGWHGVNWKFFTRQFLSWVLTPLATMAPTALIFAQ</sequence>
<reference evidence="8 9" key="1">
    <citation type="submission" date="2020-02" db="EMBL/GenBank/DDBJ databases">
        <title>Draft genome sequence of Haematococcus lacustris strain NIES-144.</title>
        <authorList>
            <person name="Morimoto D."/>
            <person name="Nakagawa S."/>
            <person name="Yoshida T."/>
            <person name="Sawayama S."/>
        </authorList>
    </citation>
    <scope>NUCLEOTIDE SEQUENCE [LARGE SCALE GENOMIC DNA]</scope>
    <source>
        <strain evidence="8 9">NIES-144</strain>
    </source>
</reference>
<dbReference type="EMBL" id="BLLF01000653">
    <property type="protein sequence ID" value="GFH13798.1"/>
    <property type="molecule type" value="Genomic_DNA"/>
</dbReference>
<keyword evidence="6 7" id="KW-0472">Membrane</keyword>
<evidence type="ECO:0000256" key="2">
    <source>
        <dbReference type="ARBA" id="ARBA00022448"/>
    </source>
</evidence>
<accession>A0A699Z326</accession>
<dbReference type="GO" id="GO:0016020">
    <property type="term" value="C:membrane"/>
    <property type="evidence" value="ECO:0007669"/>
    <property type="project" value="UniProtKB-SubCell"/>
</dbReference>
<dbReference type="GO" id="GO:0035435">
    <property type="term" value="P:phosphate ion transmembrane transport"/>
    <property type="evidence" value="ECO:0007669"/>
    <property type="project" value="TreeGrafter"/>
</dbReference>
<dbReference type="PANTHER" id="PTHR11101">
    <property type="entry name" value="PHOSPHATE TRANSPORTER"/>
    <property type="match status" value="1"/>
</dbReference>
<dbReference type="PANTHER" id="PTHR11101:SF94">
    <property type="entry name" value="PHOSPHATE TRANSPORTER"/>
    <property type="match status" value="1"/>
</dbReference>
<evidence type="ECO:0000313" key="8">
    <source>
        <dbReference type="EMBL" id="GFH13798.1"/>
    </source>
</evidence>
<dbReference type="AlphaFoldDB" id="A0A699Z326"/>
<evidence type="ECO:0000313" key="9">
    <source>
        <dbReference type="Proteomes" id="UP000485058"/>
    </source>
</evidence>
<keyword evidence="5 7" id="KW-1133">Transmembrane helix</keyword>
<keyword evidence="4 7" id="KW-0812">Transmembrane</keyword>
<name>A0A699Z326_HAELA</name>
<feature type="transmembrane region" description="Helical" evidence="7">
    <location>
        <begin position="71"/>
        <end position="90"/>
    </location>
</feature>
<organism evidence="8 9">
    <name type="scientific">Haematococcus lacustris</name>
    <name type="common">Green alga</name>
    <name type="synonym">Haematococcus pluvialis</name>
    <dbReference type="NCBI Taxonomy" id="44745"/>
    <lineage>
        <taxon>Eukaryota</taxon>
        <taxon>Viridiplantae</taxon>
        <taxon>Chlorophyta</taxon>
        <taxon>core chlorophytes</taxon>
        <taxon>Chlorophyceae</taxon>
        <taxon>CS clade</taxon>
        <taxon>Chlamydomonadales</taxon>
        <taxon>Haematococcaceae</taxon>
        <taxon>Haematococcus</taxon>
    </lineage>
</organism>
<evidence type="ECO:0000256" key="6">
    <source>
        <dbReference type="ARBA" id="ARBA00023136"/>
    </source>
</evidence>
<feature type="non-terminal residue" evidence="8">
    <location>
        <position position="1"/>
    </location>
</feature>